<protein>
    <submittedName>
        <fullName evidence="1">Uncharacterized protein</fullName>
    </submittedName>
</protein>
<keyword evidence="2" id="KW-1185">Reference proteome</keyword>
<evidence type="ECO:0000313" key="1">
    <source>
        <dbReference type="EMBL" id="KAK8999967.1"/>
    </source>
</evidence>
<reference evidence="1 2" key="1">
    <citation type="journal article" date="2024" name="G3 (Bethesda)">
        <title>Genome assembly of Hibiscus sabdariffa L. provides insights into metabolisms of medicinal natural products.</title>
        <authorList>
            <person name="Kim T."/>
        </authorList>
    </citation>
    <scope>NUCLEOTIDE SEQUENCE [LARGE SCALE GENOMIC DNA]</scope>
    <source>
        <strain evidence="1">TK-2024</strain>
        <tissue evidence="1">Old leaves</tissue>
    </source>
</reference>
<sequence length="286" mass="32117">MSLVPRAVKRTLKGKNEVCNPIAPKKSKTDSVQFSDWHIDGVVEDGSFPFRFTGIYGSCYRDKKQEESGTDFYCCGCNGDSSVPDIRMQRGYCSLVTPPLGNIQYQNSLGKQEQGKLQAACLGSGICKLCEKEAETILHAVRECPATQEILEISELRGRLPHGPFHTGKDWLEEVQRVLDDRQFQFFLVLIWNVWNRRNRWVHQDQLIPAKLLVEYAQMVAMDTLVVQDIAQSSPQPMDHWFGPFGGVFSTSGGLVAHKSQPGFLHSVHATRMQPGGPFLIPLDVH</sequence>
<accession>A0ABR2QH32</accession>
<gene>
    <name evidence="1" type="ORF">V6N11_082105</name>
</gene>
<organism evidence="1 2">
    <name type="scientific">Hibiscus sabdariffa</name>
    <name type="common">roselle</name>
    <dbReference type="NCBI Taxonomy" id="183260"/>
    <lineage>
        <taxon>Eukaryota</taxon>
        <taxon>Viridiplantae</taxon>
        <taxon>Streptophyta</taxon>
        <taxon>Embryophyta</taxon>
        <taxon>Tracheophyta</taxon>
        <taxon>Spermatophyta</taxon>
        <taxon>Magnoliopsida</taxon>
        <taxon>eudicotyledons</taxon>
        <taxon>Gunneridae</taxon>
        <taxon>Pentapetalae</taxon>
        <taxon>rosids</taxon>
        <taxon>malvids</taxon>
        <taxon>Malvales</taxon>
        <taxon>Malvaceae</taxon>
        <taxon>Malvoideae</taxon>
        <taxon>Hibiscus</taxon>
    </lineage>
</organism>
<dbReference type="Proteomes" id="UP001396334">
    <property type="component" value="Unassembled WGS sequence"/>
</dbReference>
<proteinExistence type="predicted"/>
<dbReference type="EMBL" id="JBBPBN010000038">
    <property type="protein sequence ID" value="KAK8999967.1"/>
    <property type="molecule type" value="Genomic_DNA"/>
</dbReference>
<name>A0ABR2QH32_9ROSI</name>
<evidence type="ECO:0000313" key="2">
    <source>
        <dbReference type="Proteomes" id="UP001396334"/>
    </source>
</evidence>
<comment type="caution">
    <text evidence="1">The sequence shown here is derived from an EMBL/GenBank/DDBJ whole genome shotgun (WGS) entry which is preliminary data.</text>
</comment>